<dbReference type="SMART" id="SM00181">
    <property type="entry name" value="EGF"/>
    <property type="match status" value="28"/>
</dbReference>
<evidence type="ECO:0000259" key="9">
    <source>
        <dbReference type="PROSITE" id="PS50026"/>
    </source>
</evidence>
<feature type="compositionally biased region" description="Basic and acidic residues" evidence="6">
    <location>
        <begin position="1445"/>
        <end position="1461"/>
    </location>
</feature>
<feature type="domain" description="EGF-like" evidence="9">
    <location>
        <begin position="2129"/>
        <end position="2169"/>
    </location>
</feature>
<feature type="compositionally biased region" description="Polar residues" evidence="6">
    <location>
        <begin position="1392"/>
        <end position="1401"/>
    </location>
</feature>
<feature type="region of interest" description="Disordered" evidence="6">
    <location>
        <begin position="3236"/>
        <end position="3275"/>
    </location>
</feature>
<feature type="compositionally biased region" description="Polar residues" evidence="6">
    <location>
        <begin position="2429"/>
        <end position="2446"/>
    </location>
</feature>
<feature type="region of interest" description="Disordered" evidence="6">
    <location>
        <begin position="669"/>
        <end position="1665"/>
    </location>
</feature>
<feature type="compositionally biased region" description="Low complexity" evidence="6">
    <location>
        <begin position="2756"/>
        <end position="2765"/>
    </location>
</feature>
<feature type="compositionally biased region" description="Basic and acidic residues" evidence="6">
    <location>
        <begin position="2232"/>
        <end position="2241"/>
    </location>
</feature>
<feature type="compositionally biased region" description="Acidic residues" evidence="6">
    <location>
        <begin position="692"/>
        <end position="703"/>
    </location>
</feature>
<dbReference type="SUPFAM" id="SSF57196">
    <property type="entry name" value="EGF/Laminin"/>
    <property type="match status" value="5"/>
</dbReference>
<feature type="compositionally biased region" description="Polar residues" evidence="6">
    <location>
        <begin position="1498"/>
        <end position="1509"/>
    </location>
</feature>
<feature type="compositionally biased region" description="Polar residues" evidence="6">
    <location>
        <begin position="2548"/>
        <end position="2575"/>
    </location>
</feature>
<feature type="compositionally biased region" description="Polar residues" evidence="6">
    <location>
        <begin position="2689"/>
        <end position="2755"/>
    </location>
</feature>
<dbReference type="InterPro" id="IPR001881">
    <property type="entry name" value="EGF-like_Ca-bd_dom"/>
</dbReference>
<feature type="compositionally biased region" description="Polar residues" evidence="6">
    <location>
        <begin position="1643"/>
        <end position="1665"/>
    </location>
</feature>
<dbReference type="InterPro" id="IPR018097">
    <property type="entry name" value="EGF_Ca-bd_CS"/>
</dbReference>
<keyword evidence="4 5" id="KW-1015">Disulfide bond</keyword>
<dbReference type="PROSITE" id="PS51034">
    <property type="entry name" value="ZP_2"/>
    <property type="match status" value="1"/>
</dbReference>
<dbReference type="Proteomes" id="UP000494206">
    <property type="component" value="Unassembled WGS sequence"/>
</dbReference>
<keyword evidence="1 5" id="KW-0245">EGF-like domain</keyword>
<dbReference type="Pfam" id="PF07645">
    <property type="entry name" value="EGF_CA"/>
    <property type="match status" value="9"/>
</dbReference>
<feature type="compositionally biased region" description="Low complexity" evidence="6">
    <location>
        <begin position="2521"/>
        <end position="2547"/>
    </location>
</feature>
<protein>
    <submittedName>
        <fullName evidence="11">Uncharacterized protein</fullName>
    </submittedName>
</protein>
<feature type="compositionally biased region" description="Low complexity" evidence="6">
    <location>
        <begin position="1129"/>
        <end position="1173"/>
    </location>
</feature>
<dbReference type="InterPro" id="IPR009030">
    <property type="entry name" value="Growth_fac_rcpt_cys_sf"/>
</dbReference>
<feature type="compositionally biased region" description="Polar residues" evidence="6">
    <location>
        <begin position="2790"/>
        <end position="2826"/>
    </location>
</feature>
<feature type="region of interest" description="Disordered" evidence="6">
    <location>
        <begin position="3309"/>
        <end position="3353"/>
    </location>
</feature>
<dbReference type="InterPro" id="IPR006150">
    <property type="entry name" value="Cys_repeat_1"/>
</dbReference>
<evidence type="ECO:0000259" key="10">
    <source>
        <dbReference type="PROSITE" id="PS51034"/>
    </source>
</evidence>
<accession>A0A8S1EP86</accession>
<feature type="domain" description="EGF-like" evidence="9">
    <location>
        <begin position="1900"/>
        <end position="1938"/>
    </location>
</feature>
<dbReference type="OrthoDB" id="283575at2759"/>
<feature type="compositionally biased region" description="Polar residues" evidence="6">
    <location>
        <begin position="3171"/>
        <end position="3181"/>
    </location>
</feature>
<keyword evidence="7" id="KW-0472">Membrane</keyword>
<evidence type="ECO:0000313" key="12">
    <source>
        <dbReference type="Proteomes" id="UP000494206"/>
    </source>
</evidence>
<feature type="compositionally biased region" description="Basic and acidic residues" evidence="6">
    <location>
        <begin position="769"/>
        <end position="798"/>
    </location>
</feature>
<feature type="compositionally biased region" description="Low complexity" evidence="6">
    <location>
        <begin position="2490"/>
        <end position="2499"/>
    </location>
</feature>
<dbReference type="InterPro" id="IPR000742">
    <property type="entry name" value="EGF"/>
</dbReference>
<feature type="compositionally biased region" description="Polar residues" evidence="6">
    <location>
        <begin position="1077"/>
        <end position="1087"/>
    </location>
</feature>
<dbReference type="SUPFAM" id="SSF57184">
    <property type="entry name" value="Growth factor receptor domain"/>
    <property type="match status" value="5"/>
</dbReference>
<feature type="disulfide bond" evidence="5">
    <location>
        <begin position="99"/>
        <end position="109"/>
    </location>
</feature>
<feature type="compositionally biased region" description="Polar residues" evidence="6">
    <location>
        <begin position="2657"/>
        <end position="2680"/>
    </location>
</feature>
<feature type="compositionally biased region" description="Polar residues" evidence="6">
    <location>
        <begin position="1541"/>
        <end position="1550"/>
    </location>
</feature>
<dbReference type="SMART" id="SM00241">
    <property type="entry name" value="ZP"/>
    <property type="match status" value="1"/>
</dbReference>
<feature type="compositionally biased region" description="Gly residues" evidence="6">
    <location>
        <begin position="941"/>
        <end position="950"/>
    </location>
</feature>
<keyword evidence="7" id="KW-0812">Transmembrane</keyword>
<dbReference type="InterPro" id="IPR052235">
    <property type="entry name" value="Nephronectin_domain"/>
</dbReference>
<feature type="compositionally biased region" description="Low complexity" evidence="6">
    <location>
        <begin position="2576"/>
        <end position="2646"/>
    </location>
</feature>
<comment type="caution">
    <text evidence="11">The sequence shown here is derived from an EMBL/GenBank/DDBJ whole genome shotgun (WGS) entry which is preliminary data.</text>
</comment>
<dbReference type="SMART" id="SM00179">
    <property type="entry name" value="EGF_CA"/>
    <property type="match status" value="17"/>
</dbReference>
<feature type="domain" description="EGF-like" evidence="9">
    <location>
        <begin position="1769"/>
        <end position="1810"/>
    </location>
</feature>
<feature type="transmembrane region" description="Helical" evidence="7">
    <location>
        <begin position="3993"/>
        <end position="4014"/>
    </location>
</feature>
<feature type="compositionally biased region" description="Polar residues" evidence="6">
    <location>
        <begin position="2371"/>
        <end position="2389"/>
    </location>
</feature>
<keyword evidence="7" id="KW-1133">Transmembrane helix</keyword>
<feature type="compositionally biased region" description="Low complexity" evidence="6">
    <location>
        <begin position="1370"/>
        <end position="1385"/>
    </location>
</feature>
<dbReference type="InterPro" id="IPR001507">
    <property type="entry name" value="ZP_dom"/>
</dbReference>
<evidence type="ECO:0000256" key="3">
    <source>
        <dbReference type="ARBA" id="ARBA00022737"/>
    </source>
</evidence>
<feature type="domain" description="EGF-like" evidence="9">
    <location>
        <begin position="263"/>
        <end position="304"/>
    </location>
</feature>
<feature type="compositionally biased region" description="Low complexity" evidence="6">
    <location>
        <begin position="2454"/>
        <end position="2467"/>
    </location>
</feature>
<evidence type="ECO:0000256" key="8">
    <source>
        <dbReference type="SAM" id="SignalP"/>
    </source>
</evidence>
<evidence type="ECO:0000256" key="7">
    <source>
        <dbReference type="SAM" id="Phobius"/>
    </source>
</evidence>
<dbReference type="EMBL" id="CADEPM010000003">
    <property type="protein sequence ID" value="CAB3401851.1"/>
    <property type="molecule type" value="Genomic_DNA"/>
</dbReference>
<dbReference type="SMART" id="SM00289">
    <property type="entry name" value="WR1"/>
    <property type="match status" value="5"/>
</dbReference>
<evidence type="ECO:0000256" key="2">
    <source>
        <dbReference type="ARBA" id="ARBA00022729"/>
    </source>
</evidence>
<feature type="compositionally biased region" description="Polar residues" evidence="6">
    <location>
        <begin position="2953"/>
        <end position="2990"/>
    </location>
</feature>
<feature type="domain" description="EGF-like" evidence="9">
    <location>
        <begin position="172"/>
        <end position="210"/>
    </location>
</feature>
<feature type="domain" description="EGF-like" evidence="9">
    <location>
        <begin position="1991"/>
        <end position="2032"/>
    </location>
</feature>
<dbReference type="Pfam" id="PF25057">
    <property type="entry name" value="CUT_N"/>
    <property type="match status" value="1"/>
</dbReference>
<feature type="compositionally biased region" description="Low complexity" evidence="6">
    <location>
        <begin position="756"/>
        <end position="768"/>
    </location>
</feature>
<feature type="compositionally biased region" description="Basic and acidic residues" evidence="6">
    <location>
        <begin position="951"/>
        <end position="975"/>
    </location>
</feature>
<dbReference type="PROSITE" id="PS00010">
    <property type="entry name" value="ASX_HYDROXYL"/>
    <property type="match status" value="9"/>
</dbReference>
<dbReference type="CDD" id="cd00054">
    <property type="entry name" value="EGF_CA"/>
    <property type="match status" value="13"/>
</dbReference>
<dbReference type="PROSITE" id="PS01186">
    <property type="entry name" value="EGF_2"/>
    <property type="match status" value="18"/>
</dbReference>
<feature type="disulfide bond" evidence="5">
    <location>
        <begin position="120"/>
        <end position="129"/>
    </location>
</feature>
<feature type="signal peptide" evidence="8">
    <location>
        <begin position="1"/>
        <end position="26"/>
    </location>
</feature>
<feature type="compositionally biased region" description="Low complexity" evidence="6">
    <location>
        <begin position="1608"/>
        <end position="1636"/>
    </location>
</feature>
<evidence type="ECO:0000313" key="11">
    <source>
        <dbReference type="EMBL" id="CAB3401851.1"/>
    </source>
</evidence>
<feature type="compositionally biased region" description="Low complexity" evidence="6">
    <location>
        <begin position="1558"/>
        <end position="1578"/>
    </location>
</feature>
<feature type="compositionally biased region" description="Low complexity" evidence="6">
    <location>
        <begin position="2881"/>
        <end position="2894"/>
    </location>
</feature>
<feature type="domain" description="EGF-like" evidence="9">
    <location>
        <begin position="1859"/>
        <end position="1899"/>
    </location>
</feature>
<keyword evidence="12" id="KW-1185">Reference proteome</keyword>
<proteinExistence type="predicted"/>
<sequence length="4027" mass="423452">MTSMSRGGGSRVLIPLLYIILAHIRGIETIAKNFVNSSTPHLRPTFVVNFDTSTVICQHSADPNDLHIHNMSSLCDGKQDCFANPAMHDEVFPYCERKCESTCSGNGACLYDGTKPMCYCDSGYSGKACELQDKNECLDHPCHMMAQCQNTLSSYECRCLPGYTGNGTDCTDIDECVERTASCPDNSQCINLPGTFYCNCTHGFSPRGNQGAGLDKCVDINECETNTHDCESDEMCENTIGSFKCVKTCSPGYTLVNETACVDIDECASGDLHKCDSRADCINTIGGYTCECDEGFVGDGKNCQPKGSCSKNPSICDRHAYCLDKMELCVCSSGYAGDGITCYDVDECDALESPCKSGGRCLNLDGGYVCCKDGDSDEQCVKDQGAFCSGGCGLNAICANQTCQCVEGFSGDANKKCVDINECEDDKKCGGVGDRCVNLQGGFMCCQPGSAIPECNDQALSIDSSTISNNGADFTTTGEAFIESAGSIRNSSGGTFKVTRGYLPKNFQTTTGKLSCTSYCPANSECIDGYCECSKGYGGNALVGCEDIDECITETCNLEENEWCVNLIGSFVCCNPQNATHDDCLGLEISSRRGLQIIGGNEEDKIVAAVSNRSSSDQLITEVVQQSKNFSSGQVILTRGRVNSGESVIQTTADEDKFGLEISGSGIIRGSKSKEVEETGSGKQPSSGIWTEDGDESDEDEDLMGSGNRETTISGTGFTSAPTSEGTIRVRITTLGEETSEGSTKSPLFEKLPIDGSGSEVFESGSSGHFEKGEKVTFEQKSWRTGGADKKIDDKDETPTVGNKPGDKSETDTESGEGAGKEGEGSKSKSGEDGGKPEITTTDKEGGEGVEKEDGKPGSGKEGGEKPGSGKEGGEKPESGKEGGEKPESGKEGGEKPGSGKEGGEKPGSGKEGGEKPGAGDKSEEGSGKGTVTTTDSEGGEAVGSEGGKGTSEHGSHGTKEEGLEIKKVTEKPTNGDKIGLEISWNGKSTTPVPEVTIDSEKIGLEISGSGSTKKPSEGSGDGDDLELTGTTRDGSKFTKKPTIEIDGQGPNENEGVDGLGKTTKIPKDKKDEEGSGESSTPKSTTKSGEDGIPGESVSTESTTPKTTKITDEPTGIVTIGSTEKPEESTGPTTEGSGESTTESTTVSPTTVEGSGETTTSSESTIATSEGTTPSTKQTEGSGDTTTTASSAKPDETTEGSGETTTEGTEKPDGPSTKKPEESTPSTKKPEESTPSTKKPEESTPSTKKPEESTPSTKKPEESTPSTKKPEESTPSTKKPEESTPSTKKPEESTPSTKKPEESTPSTKKPEESTPSSENPDGSEKSTTPETSKKPEEVTTKVTEKPTIPATSGTTENPKGSTEKPEEVTSESTKTSEETTSPSSKTTDRSGESTTPTSEISNKPEESTESTIGSTEVSTTTSSGVTEGSGESEKPDGTTAIATESTKKPEESTPSTKKPEESTPSSENPDGSEKSTTPETSKKPEEVTTKVTEKPTIPATSGTTENPKGSTEKPEEVTSESTKTSEETTSPSSKTTDRSGESTTPTSEISNKPEESTESTIGSTEVSTTTSSGVTEGSGESEKPDGTTAIATESTKKPEETTPDGAETSSSVTSESTTPSTKATEATTTSKGSTTSDKAITGEPTTPISENATIIPNRETPTTKDTFILPTTTTIVPMVFENETTSENVKCTSSDECGNDALCERRTGVCRCEPGFEGTPPKTSCADVDECANGLHNCHATARCQNYVGGYACFCPMGYRKLDDGSCEDIDECKEHHSTCCGENAQCRNKPGGYTCECLKGFLGDGYHCVPNTKKPCEREQFEKSNCASNHACMVDEDGVVDCSECKNGYEKKDGVCVDVDECERMTSMCSPHSTCKNLNGTFSCACNEGFRGDGFICEDVNECEKHPCHPHADCTNLPGSFQCKCHSGFEGDGVKCTNPLERSCEDVQKFCGRVEHVSCLSVRVYNGSLTSVCECEPGYRFDKSSNECVDIDECHENRHNCDPASTVCVNTEGSFKCDCAEGYEGEGGICTDIDECDRGMAGCDSMAMCINRMGSCGCKCMAGYTGDGTQCTKIETIESRNNKCTDEWERLCELENKQCTVDEEEVPQCGACLHGNQPINGSCQPVQVSGLCKDNNDCSKHADCIDIQPNSHLCVCTPGFIGDGKICDDIDECSLNGMCDDENSKCENTMGAFKCVCKPGFEKSDNVCVALGTTTVVPKTNATIPIDEDSNENHEKKDGKTMSTTVKSSTPRTVSLSTPTPTTSSFLNVSEVSNNRTTSSGVVSVSSSTVLPTVRNLTSAPSPQSRSPEGTTMTAIVTSGIISNATPDIDLGEGVTSTLEIDVVKMTTTTMPLTTTTLHEVITVEETKNDTSTTLSEGVEPSTTQKPWESTKSVTSKSTTMNPTASSQKFTTSTTRSPKTTEESSTTGISLSSKKPNATASTVIMISSKAPKSSSEGTTVSTESTTISQKATTLLSTAPTESETDDKMSTSSSSTTTEASIPKITKKPEEGLLKSTTSKEIVTSTEPTTTSKPVKTTSSITTESTTLKPTRSTTNPASEVTIHSTTTETSLSPNTEPSTPSTLSVSSTEPSTSSRLPDEATTTAGPQAGTTSTTTEKATTLSVTSTSTTQSTKSSGSPLTSTSSSVQPDLKETTKPSKVTESTTLATTEPRSTTGATSEPQKEIPKESGSTTSASVESTTKPTEETTVASTQSTSTIPVITSSEEITTKNLTTTSASIETTMKSTAGSSTTEIPTSASTVVTTTEEIETNEEKSTTTSPVTREGEDSTESSMATELSTENPKLTSSVKTEKSGPSTLPTTISTNPAKEVTTTTASTEASTSTAEETSTAIPPDSEDQTSGVTTEEPSKTSTIVPDESKTSESSGTDESSTATTLREILSSTTAEVLRTTESTVNLEDRESTTPPDYGSTTTKKAEITDSTESLTSGGPFVVETTSVPATTKLSTSSEARKSTTNSLEIVTEAFTSTTSGPERLTSSTATTTLSEGSPESSTPTTSGVTTTTARESTTAKPLTTSSEIVTEFTALTTPEPETTSKVLTSEGSSTASTPSSSHQPTIETSTRSSERVTSEATTTESRKNESTVSLTTSSEASSTSEPESTIRTKKPLSEESTLTTPRITEETTTTEDVTNKHIGLSTESPEESRASTIEPEASTTPTNHTNPVSQISEVTVAPTEPFDPKASTTIVSPNVTVSETVKPVVTVPTSVPHVLVSSTTPIVPRSNRTRSPKPSETFSTTTTSTSTVSITTTSPTGSTEDLVIGVSSTTPGVAPPAEITTTTTTITTARVSVTANRGPPSISPPPSPTPTETTPLVTDSGMGGYGEEGTESTTTTSSTTTTTVSHLACANVKCHALAACDPSTGSCECREGFVGDGTQTCSKKSTADCLSLPSLCAEHAKCDNSTKSCECEPGYIGDGYICSPHPQDCVLRANLCSPEAICQNRRCQCLPGFTGDGIKCVSIHERASNCSQCDENAHCVGGTTCKCNPGYFGNGLCCVPDPLDCVHFTGICHPNAVCDAESRQCKCSSGFSGNGVSCFPHRSCRTDSSVCSTNAICLPTGSCICRHGFEGDGYTCARRFAAKPDLADVSSCATPCDEETQLCISGECICKQGFRTVADSAACQDVDECKEGTHDCDKLATCQNTIGSHVCSCPPGYVGDGTTCVKHVNNGKLSVYCEADGMTLVLGNETSDFEGRIFVKGQAENPHCSKSFSSLLNSQKPYVFKVEFQHCDVQHLENHTMASTVIVQKHAMFLTNKADSYDLRCQYPIGSRNVESHVNVSELATSSTLTDKNSELAPTCKLSVTNHQQVSISSATVGDTLKLSLEVLPGDHFGILPKNCFAVNIESGERYTLTDPSGCAIDESLFPQWSVVESNKVQAVFRTFKWPDSSMIRFQCDCSPCVDHCPTPKCIEGPSRFRRHTRIVNEAVNEELVPMEGVESLAVSSIISVQDSADGETNDDEATVLAESAPKSSDVCMRLAPILVAVVSFLVCSIVLIYLCSKKTKRVDSLPSL</sequence>
<feature type="compositionally biased region" description="Basic and acidic residues" evidence="6">
    <location>
        <begin position="819"/>
        <end position="856"/>
    </location>
</feature>
<feature type="compositionally biased region" description="Polar residues" evidence="6">
    <location>
        <begin position="2402"/>
        <end position="2411"/>
    </location>
</feature>
<dbReference type="Pfam" id="PF12947">
    <property type="entry name" value="EGF_3"/>
    <property type="match status" value="5"/>
</dbReference>
<feature type="compositionally biased region" description="Polar residues" evidence="6">
    <location>
        <begin position="1174"/>
        <end position="1184"/>
    </location>
</feature>
<feature type="compositionally biased region" description="Polar residues" evidence="6">
    <location>
        <begin position="3029"/>
        <end position="3057"/>
    </location>
</feature>
<dbReference type="PANTHER" id="PTHR24050:SF28">
    <property type="entry name" value="UROMODULIN-LIKE"/>
    <property type="match status" value="1"/>
</dbReference>
<dbReference type="PANTHER" id="PTHR24050">
    <property type="entry name" value="PA14 DOMAIN-CONTAINING PROTEIN"/>
    <property type="match status" value="1"/>
</dbReference>
<dbReference type="FunFam" id="2.10.25.10:FF:000038">
    <property type="entry name" value="Fibrillin 2"/>
    <property type="match status" value="10"/>
</dbReference>
<feature type="compositionally biased region" description="Low complexity" evidence="6">
    <location>
        <begin position="2412"/>
        <end position="2428"/>
    </location>
</feature>
<feature type="compositionally biased region" description="Low complexity" evidence="6">
    <location>
        <begin position="2831"/>
        <end position="2850"/>
    </location>
</feature>
<name>A0A8S1EP86_9PELO</name>
<feature type="compositionally biased region" description="Polar residues" evidence="6">
    <location>
        <begin position="2922"/>
        <end position="2946"/>
    </location>
</feature>
<organism evidence="11 12">
    <name type="scientific">Caenorhabditis bovis</name>
    <dbReference type="NCBI Taxonomy" id="2654633"/>
    <lineage>
        <taxon>Eukaryota</taxon>
        <taxon>Metazoa</taxon>
        <taxon>Ecdysozoa</taxon>
        <taxon>Nematoda</taxon>
        <taxon>Chromadorea</taxon>
        <taxon>Rhabditida</taxon>
        <taxon>Rhabditina</taxon>
        <taxon>Rhabditomorpha</taxon>
        <taxon>Rhabditoidea</taxon>
        <taxon>Rhabditidae</taxon>
        <taxon>Peloderinae</taxon>
        <taxon>Caenorhabditis</taxon>
    </lineage>
</organism>
<reference evidence="11 12" key="1">
    <citation type="submission" date="2020-04" db="EMBL/GenBank/DDBJ databases">
        <authorList>
            <person name="Laetsch R D."/>
            <person name="Stevens L."/>
            <person name="Kumar S."/>
            <person name="Blaxter L. M."/>
        </authorList>
    </citation>
    <scope>NUCLEOTIDE SEQUENCE [LARGE SCALE GENOMIC DNA]</scope>
</reference>
<dbReference type="InterPro" id="IPR024731">
    <property type="entry name" value="NELL2-like_EGF"/>
</dbReference>
<keyword evidence="3" id="KW-0677">Repeat</keyword>
<dbReference type="InterPro" id="IPR056953">
    <property type="entry name" value="CUT_N"/>
</dbReference>
<feature type="disulfide bond" evidence="5">
    <location>
        <begin position="371"/>
        <end position="380"/>
    </location>
</feature>
<feature type="compositionally biased region" description="Low complexity" evidence="6">
    <location>
        <begin position="3246"/>
        <end position="3273"/>
    </location>
</feature>
<feature type="compositionally biased region" description="Polar residues" evidence="6">
    <location>
        <begin position="2858"/>
        <end position="2873"/>
    </location>
</feature>
<feature type="domain" description="EGF-like" evidence="9">
    <location>
        <begin position="344"/>
        <end position="381"/>
    </location>
</feature>
<dbReference type="PROSITE" id="PS01187">
    <property type="entry name" value="EGF_CA"/>
    <property type="match status" value="8"/>
</dbReference>
<feature type="compositionally biased region" description="Low complexity" evidence="6">
    <location>
        <begin position="3058"/>
        <end position="3081"/>
    </location>
</feature>
<feature type="region of interest" description="Disordered" evidence="6">
    <location>
        <begin position="2225"/>
        <end position="2263"/>
    </location>
</feature>
<dbReference type="InterPro" id="IPR049883">
    <property type="entry name" value="NOTCH1_EGF-like"/>
</dbReference>
<dbReference type="InterPro" id="IPR000152">
    <property type="entry name" value="EGF-type_Asp/Asn_hydroxyl_site"/>
</dbReference>
<comment type="caution">
    <text evidence="5">Lacks conserved residue(s) required for the propagation of feature annotation.</text>
</comment>
<feature type="chain" id="PRO_5035895942" evidence="8">
    <location>
        <begin position="27"/>
        <end position="4027"/>
    </location>
</feature>
<feature type="domain" description="EGF-like" evidence="9">
    <location>
        <begin position="1727"/>
        <end position="1768"/>
    </location>
</feature>
<feature type="compositionally biased region" description="Low complexity" evidence="6">
    <location>
        <begin position="3131"/>
        <end position="3146"/>
    </location>
</feature>
<dbReference type="Gene3D" id="2.10.25.10">
    <property type="entry name" value="Laminin"/>
    <property type="match status" value="18"/>
</dbReference>
<feature type="region of interest" description="Disordered" evidence="6">
    <location>
        <begin position="2368"/>
        <end position="3181"/>
    </location>
</feature>
<feature type="domain" description="ZP" evidence="10">
    <location>
        <begin position="3690"/>
        <end position="3931"/>
    </location>
</feature>
<evidence type="ECO:0000256" key="4">
    <source>
        <dbReference type="ARBA" id="ARBA00023157"/>
    </source>
</evidence>
<feature type="compositionally biased region" description="Low complexity" evidence="6">
    <location>
        <begin position="1409"/>
        <end position="1429"/>
    </location>
</feature>
<dbReference type="PROSITE" id="PS50026">
    <property type="entry name" value="EGF_3"/>
    <property type="match status" value="13"/>
</dbReference>
<feature type="compositionally biased region" description="Polar residues" evidence="6">
    <location>
        <begin position="2468"/>
        <end position="2480"/>
    </location>
</feature>
<feature type="compositionally biased region" description="Low complexity" evidence="6">
    <location>
        <begin position="2391"/>
        <end position="2401"/>
    </location>
</feature>
<evidence type="ECO:0000256" key="5">
    <source>
        <dbReference type="PROSITE-ProRule" id="PRU00076"/>
    </source>
</evidence>
<dbReference type="PROSITE" id="PS00022">
    <property type="entry name" value="EGF_1"/>
    <property type="match status" value="1"/>
</dbReference>
<feature type="compositionally biased region" description="Polar residues" evidence="6">
    <location>
        <begin position="2899"/>
        <end position="2915"/>
    </location>
</feature>
<dbReference type="GO" id="GO:0005509">
    <property type="term" value="F:calcium ion binding"/>
    <property type="evidence" value="ECO:0007669"/>
    <property type="project" value="InterPro"/>
</dbReference>
<feature type="domain" description="EGF-like" evidence="9">
    <location>
        <begin position="2170"/>
        <end position="2210"/>
    </location>
</feature>
<feature type="compositionally biased region" description="Basic and acidic residues" evidence="6">
    <location>
        <begin position="1480"/>
        <end position="1493"/>
    </location>
</feature>
<evidence type="ECO:0000256" key="1">
    <source>
        <dbReference type="ARBA" id="ARBA00022536"/>
    </source>
</evidence>
<feature type="compositionally biased region" description="Low complexity" evidence="6">
    <location>
        <begin position="2994"/>
        <end position="3028"/>
    </location>
</feature>
<feature type="compositionally biased region" description="Low complexity" evidence="6">
    <location>
        <begin position="2249"/>
        <end position="2263"/>
    </location>
</feature>
<feature type="compositionally biased region" description="Polar residues" evidence="6">
    <location>
        <begin position="708"/>
        <end position="726"/>
    </location>
</feature>
<feature type="compositionally biased region" description="Polar residues" evidence="6">
    <location>
        <begin position="1349"/>
        <end position="1360"/>
    </location>
</feature>
<feature type="compositionally biased region" description="Low complexity" evidence="6">
    <location>
        <begin position="1519"/>
        <end position="1534"/>
    </location>
</feature>
<feature type="domain" description="EGF-like" evidence="9">
    <location>
        <begin position="3639"/>
        <end position="3679"/>
    </location>
</feature>
<gene>
    <name evidence="11" type="ORF">CBOVIS_LOCUS4539</name>
</gene>
<feature type="compositionally biased region" description="Basic and acidic residues" evidence="6">
    <location>
        <begin position="1208"/>
        <end position="1312"/>
    </location>
</feature>
<feature type="compositionally biased region" description="Low complexity" evidence="6">
    <location>
        <begin position="3324"/>
        <end position="3334"/>
    </location>
</feature>
<feature type="compositionally biased region" description="Low complexity" evidence="6">
    <location>
        <begin position="1099"/>
        <end position="1108"/>
    </location>
</feature>
<feature type="compositionally biased region" description="Basic and acidic residues" evidence="6">
    <location>
        <begin position="1331"/>
        <end position="1344"/>
    </location>
</feature>
<feature type="compositionally biased region" description="Low complexity" evidence="6">
    <location>
        <begin position="733"/>
        <end position="744"/>
    </location>
</feature>
<evidence type="ECO:0000256" key="6">
    <source>
        <dbReference type="SAM" id="MobiDB-lite"/>
    </source>
</evidence>
<feature type="domain" description="EGF-like" evidence="9">
    <location>
        <begin position="133"/>
        <end position="171"/>
    </location>
</feature>
<feature type="compositionally biased region" description="Low complexity" evidence="6">
    <location>
        <begin position="3100"/>
        <end position="3119"/>
    </location>
</feature>
<feature type="compositionally biased region" description="Basic and acidic residues" evidence="6">
    <location>
        <begin position="862"/>
        <end position="927"/>
    </location>
</feature>
<keyword evidence="2 8" id="KW-0732">Signal</keyword>
<feature type="domain" description="EGF-like" evidence="9">
    <location>
        <begin position="96"/>
        <end position="130"/>
    </location>
</feature>